<dbReference type="SUPFAM" id="SSF55961">
    <property type="entry name" value="Bet v1-like"/>
    <property type="match status" value="1"/>
</dbReference>
<sequence length="154" mass="17814">MALHHYRFRDDWPLDAPPDTVYRLLEDAERYPSWWPQIRGVTVGADGVSGGVRLRSLLPYGLDLTARESRRDPRARVLEITVHGDLEGWVRWTVLPRGAAGSTARFEQEVEVRKPLMRWLAVPGRPVFIANHAWMMRRGRRGLRALLERRPEGI</sequence>
<evidence type="ECO:0000313" key="2">
    <source>
        <dbReference type="Proteomes" id="UP001552594"/>
    </source>
</evidence>
<accession>A0ABV3JW69</accession>
<dbReference type="Gene3D" id="3.30.530.20">
    <property type="match status" value="1"/>
</dbReference>
<dbReference type="EMBL" id="JBFAUK010000007">
    <property type="protein sequence ID" value="MEV5507143.1"/>
    <property type="molecule type" value="Genomic_DNA"/>
</dbReference>
<protein>
    <submittedName>
        <fullName evidence="1">SRPBCC family protein</fullName>
    </submittedName>
</protein>
<name>A0ABV3JW69_STRON</name>
<dbReference type="InterPro" id="IPR023393">
    <property type="entry name" value="START-like_dom_sf"/>
</dbReference>
<organism evidence="1 2">
    <name type="scientific">Streptomyces orinoci</name>
    <name type="common">Streptoverticillium orinoci</name>
    <dbReference type="NCBI Taxonomy" id="67339"/>
    <lineage>
        <taxon>Bacteria</taxon>
        <taxon>Bacillati</taxon>
        <taxon>Actinomycetota</taxon>
        <taxon>Actinomycetes</taxon>
        <taxon>Kitasatosporales</taxon>
        <taxon>Streptomycetaceae</taxon>
        <taxon>Streptomyces</taxon>
    </lineage>
</organism>
<gene>
    <name evidence="1" type="ORF">AB0L16_11755</name>
</gene>
<reference evidence="1 2" key="1">
    <citation type="submission" date="2024-06" db="EMBL/GenBank/DDBJ databases">
        <title>The Natural Products Discovery Center: Release of the First 8490 Sequenced Strains for Exploring Actinobacteria Biosynthetic Diversity.</title>
        <authorList>
            <person name="Kalkreuter E."/>
            <person name="Kautsar S.A."/>
            <person name="Yang D."/>
            <person name="Bader C.D."/>
            <person name="Teijaro C.N."/>
            <person name="Fluegel L."/>
            <person name="Davis C.M."/>
            <person name="Simpson J.R."/>
            <person name="Lauterbach L."/>
            <person name="Steele A.D."/>
            <person name="Gui C."/>
            <person name="Meng S."/>
            <person name="Li G."/>
            <person name="Viehrig K."/>
            <person name="Ye F."/>
            <person name="Su P."/>
            <person name="Kiefer A.F."/>
            <person name="Nichols A."/>
            <person name="Cepeda A.J."/>
            <person name="Yan W."/>
            <person name="Fan B."/>
            <person name="Jiang Y."/>
            <person name="Adhikari A."/>
            <person name="Zheng C.-J."/>
            <person name="Schuster L."/>
            <person name="Cowan T.M."/>
            <person name="Smanski M.J."/>
            <person name="Chevrette M.G."/>
            <person name="De Carvalho L.P.S."/>
            <person name="Shen B."/>
        </authorList>
    </citation>
    <scope>NUCLEOTIDE SEQUENCE [LARGE SCALE GENOMIC DNA]</scope>
    <source>
        <strain evidence="1 2">NPDC052347</strain>
    </source>
</reference>
<dbReference type="RefSeq" id="WP_153068576.1">
    <property type="nucleotide sequence ID" value="NZ_JBFAUK010000007.1"/>
</dbReference>
<proteinExistence type="predicted"/>
<comment type="caution">
    <text evidence="1">The sequence shown here is derived from an EMBL/GenBank/DDBJ whole genome shotgun (WGS) entry which is preliminary data.</text>
</comment>
<evidence type="ECO:0000313" key="1">
    <source>
        <dbReference type="EMBL" id="MEV5507143.1"/>
    </source>
</evidence>
<dbReference type="Proteomes" id="UP001552594">
    <property type="component" value="Unassembled WGS sequence"/>
</dbReference>
<keyword evidence="2" id="KW-1185">Reference proteome</keyword>
<dbReference type="Pfam" id="PF10604">
    <property type="entry name" value="Polyketide_cyc2"/>
    <property type="match status" value="1"/>
</dbReference>
<dbReference type="InterPro" id="IPR019587">
    <property type="entry name" value="Polyketide_cyclase/dehydratase"/>
</dbReference>